<proteinExistence type="predicted"/>
<dbReference type="Proteomes" id="UP000092691">
    <property type="component" value="Plasmid unnamed1"/>
</dbReference>
<protein>
    <submittedName>
        <fullName evidence="1">Uncharacterized protein</fullName>
    </submittedName>
</protein>
<reference evidence="1 2" key="1">
    <citation type="submission" date="2016-06" db="EMBL/GenBank/DDBJ databases">
        <title>Microsymbionts genomes from the relict species Vavilovia formosa.</title>
        <authorList>
            <person name="Chirak E."/>
            <person name="Kimeklis A."/>
            <person name="Andronov E."/>
        </authorList>
    </citation>
    <scope>NUCLEOTIDE SEQUENCE [LARGE SCALE GENOMIC DNA]</scope>
    <source>
        <strain evidence="1 2">Vaf10</strain>
        <plasmid evidence="2">Plasmid unnamed1</plasmid>
    </source>
</reference>
<keyword evidence="1" id="KW-0614">Plasmid</keyword>
<dbReference type="OrthoDB" id="8241126at2"/>
<geneLocation type="plasmid" evidence="1 2">
    <name>unnamed1</name>
</geneLocation>
<evidence type="ECO:0000313" key="1">
    <source>
        <dbReference type="EMBL" id="ANP89948.1"/>
    </source>
</evidence>
<evidence type="ECO:0000313" key="2">
    <source>
        <dbReference type="Proteomes" id="UP000092691"/>
    </source>
</evidence>
<dbReference type="RefSeq" id="WP_065283481.1">
    <property type="nucleotide sequence ID" value="NZ_CP016287.1"/>
</dbReference>
<dbReference type="EMBL" id="CP016287">
    <property type="protein sequence ID" value="ANP89948.1"/>
    <property type="molecule type" value="Genomic_DNA"/>
</dbReference>
<sequence length="65" mass="7342">MPHQSRTYQFDLFSGLHSRKTAVIPQWQQLPEEARRTLTALIARLLVDHANGESSSHQKEAGDDA</sequence>
<accession>A0A1B1CJL2</accession>
<gene>
    <name evidence="1" type="ORF">BA011_30215</name>
</gene>
<organism evidence="1 2">
    <name type="scientific">Rhizobium leguminosarum</name>
    <dbReference type="NCBI Taxonomy" id="384"/>
    <lineage>
        <taxon>Bacteria</taxon>
        <taxon>Pseudomonadati</taxon>
        <taxon>Pseudomonadota</taxon>
        <taxon>Alphaproteobacteria</taxon>
        <taxon>Hyphomicrobiales</taxon>
        <taxon>Rhizobiaceae</taxon>
        <taxon>Rhizobium/Agrobacterium group</taxon>
        <taxon>Rhizobium</taxon>
    </lineage>
</organism>
<name>A0A1B1CJL2_RHILE</name>
<dbReference type="AlphaFoldDB" id="A0A1B1CJL2"/>